<evidence type="ECO:0000313" key="5">
    <source>
        <dbReference type="Proteomes" id="UP000822142"/>
    </source>
</evidence>
<name>A0ABX2I7R1_BLAHA</name>
<dbReference type="NCBIfam" id="TIGR00377">
    <property type="entry name" value="ant_ant_sig"/>
    <property type="match status" value="1"/>
</dbReference>
<organism evidence="4 5">
    <name type="scientific">Blautia hansenii</name>
    <name type="common">Ruminococcus hansenii</name>
    <dbReference type="NCBI Taxonomy" id="1322"/>
    <lineage>
        <taxon>Bacteria</taxon>
        <taxon>Bacillati</taxon>
        <taxon>Bacillota</taxon>
        <taxon>Clostridia</taxon>
        <taxon>Lachnospirales</taxon>
        <taxon>Lachnospiraceae</taxon>
        <taxon>Blautia</taxon>
    </lineage>
</organism>
<dbReference type="Proteomes" id="UP000822142">
    <property type="component" value="Unassembled WGS sequence"/>
</dbReference>
<dbReference type="InterPro" id="IPR036513">
    <property type="entry name" value="STAS_dom_sf"/>
</dbReference>
<proteinExistence type="inferred from homology"/>
<dbReference type="PROSITE" id="PS50801">
    <property type="entry name" value="STAS"/>
    <property type="match status" value="1"/>
</dbReference>
<evidence type="ECO:0000313" key="4">
    <source>
        <dbReference type="EMBL" id="NSJ85311.1"/>
    </source>
</evidence>
<dbReference type="Pfam" id="PF01740">
    <property type="entry name" value="STAS"/>
    <property type="match status" value="1"/>
</dbReference>
<dbReference type="EMBL" id="JAAITA010000003">
    <property type="protein sequence ID" value="NSJ85311.1"/>
    <property type="molecule type" value="Genomic_DNA"/>
</dbReference>
<evidence type="ECO:0000256" key="1">
    <source>
        <dbReference type="ARBA" id="ARBA00009013"/>
    </source>
</evidence>
<keyword evidence="5" id="KW-1185">Reference proteome</keyword>
<gene>
    <name evidence="4" type="ORF">G5A70_03770</name>
</gene>
<reference evidence="4 5" key="1">
    <citation type="journal article" date="2020" name="Cell Host Microbe">
        <title>Functional and Genomic Variation between Human-Derived Isolates of Lachnospiraceae Reveals Inter- and Intra-Species Diversity.</title>
        <authorList>
            <person name="Sorbara M.T."/>
            <person name="Littmann E.R."/>
            <person name="Fontana E."/>
            <person name="Moody T.U."/>
            <person name="Kohout C.E."/>
            <person name="Gjonbalaj M."/>
            <person name="Eaton V."/>
            <person name="Seok R."/>
            <person name="Leiner I.M."/>
            <person name="Pamer E.G."/>
        </authorList>
    </citation>
    <scope>NUCLEOTIDE SEQUENCE [LARGE SCALE GENOMIC DNA]</scope>
    <source>
        <strain evidence="4 5">MSK.15.26</strain>
    </source>
</reference>
<comment type="caution">
    <text evidence="4">The sequence shown here is derived from an EMBL/GenBank/DDBJ whole genome shotgun (WGS) entry which is preliminary data.</text>
</comment>
<dbReference type="RefSeq" id="WP_173748204.1">
    <property type="nucleotide sequence ID" value="NZ_JAAITA010000003.1"/>
</dbReference>
<dbReference type="PANTHER" id="PTHR33495:SF2">
    <property type="entry name" value="ANTI-SIGMA FACTOR ANTAGONIST TM_1081-RELATED"/>
    <property type="match status" value="1"/>
</dbReference>
<evidence type="ECO:0000259" key="3">
    <source>
        <dbReference type="PROSITE" id="PS50801"/>
    </source>
</evidence>
<protein>
    <recommendedName>
        <fullName evidence="2">Anti-sigma factor antagonist</fullName>
    </recommendedName>
</protein>
<dbReference type="InterPro" id="IPR002645">
    <property type="entry name" value="STAS_dom"/>
</dbReference>
<dbReference type="InterPro" id="IPR003658">
    <property type="entry name" value="Anti-sigma_ant"/>
</dbReference>
<comment type="similarity">
    <text evidence="1 2">Belongs to the anti-sigma-factor antagonist family.</text>
</comment>
<evidence type="ECO:0000256" key="2">
    <source>
        <dbReference type="RuleBase" id="RU003749"/>
    </source>
</evidence>
<dbReference type="Gene3D" id="3.30.750.24">
    <property type="entry name" value="STAS domain"/>
    <property type="match status" value="1"/>
</dbReference>
<dbReference type="SUPFAM" id="SSF52091">
    <property type="entry name" value="SpoIIaa-like"/>
    <property type="match status" value="1"/>
</dbReference>
<feature type="domain" description="STAS" evidence="3">
    <location>
        <begin position="1"/>
        <end position="111"/>
    </location>
</feature>
<accession>A0ABX2I7R1</accession>
<dbReference type="CDD" id="cd07043">
    <property type="entry name" value="STAS_anti-anti-sigma_factors"/>
    <property type="match status" value="1"/>
</dbReference>
<dbReference type="PANTHER" id="PTHR33495">
    <property type="entry name" value="ANTI-SIGMA FACTOR ANTAGONIST TM_1081-RELATED-RELATED"/>
    <property type="match status" value="1"/>
</dbReference>
<sequence length="111" mass="12912">MEENMVKRGNRLIVYVPRELDHHFAEQITETLDQELEKGIVRQLVFDFSATTFMDSSGIGMIMGRKRLLSCCGGTVSAIHVNDRIWRIMQLSGIYKHIEISQEAVWNRKMR</sequence>